<comment type="caution">
    <text evidence="5">The sequence shown here is derived from an EMBL/GenBank/DDBJ whole genome shotgun (WGS) entry which is preliminary data.</text>
</comment>
<dbReference type="PANTHER" id="PTHR12555">
    <property type="entry name" value="UBIQUITIN FUSION DEGRADATON PROTEIN 1"/>
    <property type="match status" value="1"/>
</dbReference>
<evidence type="ECO:0000256" key="2">
    <source>
        <dbReference type="ARBA" id="ARBA00022786"/>
    </source>
</evidence>
<dbReference type="Gene3D" id="2.40.40.50">
    <property type="entry name" value="Ubiquitin fusion degradation protein UFD1, N-terminal domain"/>
    <property type="match status" value="1"/>
</dbReference>
<dbReference type="GO" id="GO:0006511">
    <property type="term" value="P:ubiquitin-dependent protein catabolic process"/>
    <property type="evidence" value="ECO:0007669"/>
    <property type="project" value="InterPro"/>
</dbReference>
<dbReference type="Gene3D" id="3.10.330.10">
    <property type="match status" value="1"/>
</dbReference>
<dbReference type="RefSeq" id="XP_067543947.1">
    <property type="nucleotide sequence ID" value="XM_067688759.1"/>
</dbReference>
<dbReference type="Pfam" id="PF24842">
    <property type="entry name" value="UFD1_N2"/>
    <property type="match status" value="1"/>
</dbReference>
<sequence>MLRRIFGGHNELEWTLIPKVYPKERKEHHSGKILLPLLCLEVLLNKQVEMPYIFKISAHGGISYTHTGVHEFTDDIQDTVLPQWMYDQLALDSSPVEVSCTTLPKGTFIRLLPQSKDFLELEDPKRCLEDALRNYQVLSTGDTISLYFEEEFKQILFTVSEIRPNGEGISIIDTDLEVDFLPPVDYEAEVPAEEPNLLVQTEGGVHLADPYFNHAEGLGVVFLPSPGTVQP</sequence>
<dbReference type="EMBL" id="LTDL01000041">
    <property type="protein sequence ID" value="OAG29268.1"/>
    <property type="molecule type" value="Genomic_DNA"/>
</dbReference>
<protein>
    <submittedName>
        <fullName evidence="5">Ubiquitin fusion degradation protein 1</fullName>
    </submittedName>
</protein>
<gene>
    <name evidence="5" type="ORF">NEDG_01341</name>
</gene>
<evidence type="ECO:0000313" key="5">
    <source>
        <dbReference type="EMBL" id="OAG29268.1"/>
    </source>
</evidence>
<name>A0A177EBR8_9MICR</name>
<dbReference type="AlphaFoldDB" id="A0A177EBR8"/>
<dbReference type="STRING" id="1805483.A0A177EBR8"/>
<dbReference type="GO" id="GO:0036503">
    <property type="term" value="P:ERAD pathway"/>
    <property type="evidence" value="ECO:0007669"/>
    <property type="project" value="TreeGrafter"/>
</dbReference>
<feature type="domain" description="Ubiquitin fusion degradation protein UFD1 N-terminal subdomain 1" evidence="3">
    <location>
        <begin position="17"/>
        <end position="104"/>
    </location>
</feature>
<dbReference type="InterPro" id="IPR042299">
    <property type="entry name" value="Ufd1-like_Nn"/>
</dbReference>
<organism evidence="5 6">
    <name type="scientific">Nematocida displodere</name>
    <dbReference type="NCBI Taxonomy" id="1805483"/>
    <lineage>
        <taxon>Eukaryota</taxon>
        <taxon>Fungi</taxon>
        <taxon>Fungi incertae sedis</taxon>
        <taxon>Microsporidia</taxon>
        <taxon>Nematocida</taxon>
    </lineage>
</organism>
<feature type="domain" description="Ubiquitin fusion degradation protein UFD1 N-terminal subdomain 2" evidence="4">
    <location>
        <begin position="105"/>
        <end position="183"/>
    </location>
</feature>
<dbReference type="OrthoDB" id="422728at2759"/>
<dbReference type="VEuPathDB" id="MicrosporidiaDB:NEDG_01341"/>
<evidence type="ECO:0000259" key="3">
    <source>
        <dbReference type="Pfam" id="PF03152"/>
    </source>
</evidence>
<dbReference type="InterPro" id="IPR055417">
    <property type="entry name" value="UFD1_N1"/>
</dbReference>
<proteinExistence type="inferred from homology"/>
<evidence type="ECO:0000259" key="4">
    <source>
        <dbReference type="Pfam" id="PF24842"/>
    </source>
</evidence>
<evidence type="ECO:0000313" key="6">
    <source>
        <dbReference type="Proteomes" id="UP000185944"/>
    </source>
</evidence>
<keyword evidence="6" id="KW-1185">Reference proteome</keyword>
<accession>A0A177EBR8</accession>
<keyword evidence="2" id="KW-0833">Ubl conjugation pathway</keyword>
<evidence type="ECO:0000256" key="1">
    <source>
        <dbReference type="ARBA" id="ARBA00006043"/>
    </source>
</evidence>
<dbReference type="GO" id="GO:0034098">
    <property type="term" value="C:VCP-NPL4-UFD1 AAA ATPase complex"/>
    <property type="evidence" value="ECO:0007669"/>
    <property type="project" value="TreeGrafter"/>
</dbReference>
<comment type="similarity">
    <text evidence="1">Belongs to the UFD1 family.</text>
</comment>
<dbReference type="PANTHER" id="PTHR12555:SF13">
    <property type="entry name" value="UBIQUITIN RECOGNITION FACTOR IN ER-ASSOCIATED DEGRADATION PROTEIN 1"/>
    <property type="match status" value="1"/>
</dbReference>
<dbReference type="GO" id="GO:0031593">
    <property type="term" value="F:polyubiquitin modification-dependent protein binding"/>
    <property type="evidence" value="ECO:0007669"/>
    <property type="project" value="TreeGrafter"/>
</dbReference>
<dbReference type="InterPro" id="IPR004854">
    <property type="entry name" value="Ufd1-like"/>
</dbReference>
<reference evidence="5 6" key="1">
    <citation type="submission" date="2016-02" db="EMBL/GenBank/DDBJ databases">
        <title>Discovery of a natural microsporidian pathogen with a broad tissue tropism in Caenorhabditis elegans.</title>
        <authorList>
            <person name="Luallen R.J."/>
            <person name="Reinke A.W."/>
            <person name="Tong L."/>
            <person name="Botts M.R."/>
            <person name="Felix M.-A."/>
            <person name="Troemel E.R."/>
        </authorList>
    </citation>
    <scope>NUCLEOTIDE SEQUENCE [LARGE SCALE GENOMIC DNA]</scope>
    <source>
        <strain evidence="5 6">JUm2807</strain>
    </source>
</reference>
<dbReference type="Proteomes" id="UP000185944">
    <property type="component" value="Unassembled WGS sequence"/>
</dbReference>
<dbReference type="GeneID" id="93647691"/>
<dbReference type="Pfam" id="PF03152">
    <property type="entry name" value="UFD1_N1"/>
    <property type="match status" value="1"/>
</dbReference>
<dbReference type="InterPro" id="IPR055418">
    <property type="entry name" value="UFD1_N2"/>
</dbReference>